<keyword evidence="4" id="KW-1185">Reference proteome</keyword>
<accession>A0A5J6ML11</accession>
<sequence>MRRIVIIGILATFLALSAYAADERRPCIGLLDEPSRIDGAIPQPDQPTPPEAGPPLLTENECEAVKRHELHMRLMEIPQEKEDPMGLSLGSRDEGGILYFRIPFSF</sequence>
<evidence type="ECO:0000313" key="3">
    <source>
        <dbReference type="EMBL" id="QEX18064.1"/>
    </source>
</evidence>
<keyword evidence="2" id="KW-0732">Signal</keyword>
<gene>
    <name evidence="3" type="ORF">FRZ44_33680</name>
</gene>
<proteinExistence type="predicted"/>
<feature type="chain" id="PRO_5023827426" evidence="2">
    <location>
        <begin position="21"/>
        <end position="106"/>
    </location>
</feature>
<protein>
    <submittedName>
        <fullName evidence="3">Uncharacterized protein</fullName>
    </submittedName>
</protein>
<evidence type="ECO:0000256" key="1">
    <source>
        <dbReference type="SAM" id="MobiDB-lite"/>
    </source>
</evidence>
<evidence type="ECO:0000256" key="2">
    <source>
        <dbReference type="SAM" id="SignalP"/>
    </source>
</evidence>
<feature type="region of interest" description="Disordered" evidence="1">
    <location>
        <begin position="35"/>
        <end position="57"/>
    </location>
</feature>
<organism evidence="3 4">
    <name type="scientific">Hypericibacter terrae</name>
    <dbReference type="NCBI Taxonomy" id="2602015"/>
    <lineage>
        <taxon>Bacteria</taxon>
        <taxon>Pseudomonadati</taxon>
        <taxon>Pseudomonadota</taxon>
        <taxon>Alphaproteobacteria</taxon>
        <taxon>Rhodospirillales</taxon>
        <taxon>Dongiaceae</taxon>
        <taxon>Hypericibacter</taxon>
    </lineage>
</organism>
<dbReference type="EMBL" id="CP042906">
    <property type="protein sequence ID" value="QEX18064.1"/>
    <property type="molecule type" value="Genomic_DNA"/>
</dbReference>
<dbReference type="Proteomes" id="UP000326202">
    <property type="component" value="Chromosome"/>
</dbReference>
<dbReference type="KEGG" id="htq:FRZ44_33680"/>
<evidence type="ECO:0000313" key="4">
    <source>
        <dbReference type="Proteomes" id="UP000326202"/>
    </source>
</evidence>
<name>A0A5J6ML11_9PROT</name>
<feature type="compositionally biased region" description="Pro residues" evidence="1">
    <location>
        <begin position="44"/>
        <end position="53"/>
    </location>
</feature>
<dbReference type="RefSeq" id="WP_151178259.1">
    <property type="nucleotide sequence ID" value="NZ_CP042906.1"/>
</dbReference>
<feature type="signal peptide" evidence="2">
    <location>
        <begin position="1"/>
        <end position="20"/>
    </location>
</feature>
<dbReference type="AlphaFoldDB" id="A0A5J6ML11"/>
<reference evidence="3 4" key="1">
    <citation type="submission" date="2019-08" db="EMBL/GenBank/DDBJ databases">
        <title>Hyperibacter terrae gen. nov., sp. nov. and Hyperibacter viscosus sp. nov., two new members in the family Rhodospirillaceae isolated from the rhizosphere of Hypericum perforatum.</title>
        <authorList>
            <person name="Noviana Z."/>
        </authorList>
    </citation>
    <scope>NUCLEOTIDE SEQUENCE [LARGE SCALE GENOMIC DNA]</scope>
    <source>
        <strain evidence="3 4">R5913</strain>
    </source>
</reference>